<proteinExistence type="predicted"/>
<accession>A0A8D8LC03</accession>
<organism evidence="1">
    <name type="scientific">Cacopsylla melanoneura</name>
    <dbReference type="NCBI Taxonomy" id="428564"/>
    <lineage>
        <taxon>Eukaryota</taxon>
        <taxon>Metazoa</taxon>
        <taxon>Ecdysozoa</taxon>
        <taxon>Arthropoda</taxon>
        <taxon>Hexapoda</taxon>
        <taxon>Insecta</taxon>
        <taxon>Pterygota</taxon>
        <taxon>Neoptera</taxon>
        <taxon>Paraneoptera</taxon>
        <taxon>Hemiptera</taxon>
        <taxon>Sternorrhyncha</taxon>
        <taxon>Psylloidea</taxon>
        <taxon>Psyllidae</taxon>
        <taxon>Psyllinae</taxon>
        <taxon>Cacopsylla</taxon>
    </lineage>
</organism>
<evidence type="ECO:0000313" key="1">
    <source>
        <dbReference type="EMBL" id="CAG6606311.1"/>
    </source>
</evidence>
<name>A0A8D8LC03_9HEMI</name>
<protein>
    <submittedName>
        <fullName evidence="1">Uncharacterized protein</fullName>
    </submittedName>
</protein>
<dbReference type="AlphaFoldDB" id="A0A8D8LC03"/>
<dbReference type="EMBL" id="HBUF01003059">
    <property type="protein sequence ID" value="CAG6606311.1"/>
    <property type="molecule type" value="Transcribed_RNA"/>
</dbReference>
<reference evidence="1" key="1">
    <citation type="submission" date="2021-05" db="EMBL/GenBank/DDBJ databases">
        <authorList>
            <person name="Alioto T."/>
            <person name="Alioto T."/>
            <person name="Gomez Garrido J."/>
        </authorList>
    </citation>
    <scope>NUCLEOTIDE SEQUENCE</scope>
</reference>
<sequence length="103" mass="12252">MFNVHDYVSLSVSLACFGDVFRQFRYVCCLFKSPYLYFNVFYSTVHYIGQENKNHNFRYRIHLLDNLDNLKRGKQYGIQDTCQDAKFSLDCNVFFSMICVVPM</sequence>